<dbReference type="PANTHER" id="PTHR48041:SF79">
    <property type="entry name" value="ABC TRANSPORTER G FAMILY MEMBER 5"/>
    <property type="match status" value="1"/>
</dbReference>
<dbReference type="GO" id="GO:0016887">
    <property type="term" value="F:ATP hydrolysis activity"/>
    <property type="evidence" value="ECO:0007669"/>
    <property type="project" value="InterPro"/>
</dbReference>
<evidence type="ECO:0000256" key="1">
    <source>
        <dbReference type="ARBA" id="ARBA00004141"/>
    </source>
</evidence>
<feature type="domain" description="ABC transporter" evidence="6">
    <location>
        <begin position="2"/>
        <end position="90"/>
    </location>
</feature>
<dbReference type="GO" id="GO:0016020">
    <property type="term" value="C:membrane"/>
    <property type="evidence" value="ECO:0007669"/>
    <property type="project" value="UniProtKB-SubCell"/>
</dbReference>
<dbReference type="InterPro" id="IPR017871">
    <property type="entry name" value="ABC_transporter-like_CS"/>
</dbReference>
<evidence type="ECO:0000256" key="2">
    <source>
        <dbReference type="ARBA" id="ARBA00022448"/>
    </source>
</evidence>
<keyword evidence="4" id="KW-1133">Transmembrane helix</keyword>
<dbReference type="PROSITE" id="PS00211">
    <property type="entry name" value="ABC_TRANSPORTER_1"/>
    <property type="match status" value="1"/>
</dbReference>
<gene>
    <name evidence="8" type="ORF">A4U43_C04F29570</name>
</gene>
<evidence type="ECO:0000313" key="9">
    <source>
        <dbReference type="Proteomes" id="UP000243459"/>
    </source>
</evidence>
<keyword evidence="9" id="KW-1185">Reference proteome</keyword>
<evidence type="ECO:0000313" key="8">
    <source>
        <dbReference type="EMBL" id="ONK73308.1"/>
    </source>
</evidence>
<name>A0A5P1F4K8_ASPOF</name>
<protein>
    <recommendedName>
        <fullName evidence="10">ABC transporter domain-containing protein</fullName>
    </recommendedName>
</protein>
<dbReference type="SUPFAM" id="SSF52540">
    <property type="entry name" value="P-loop containing nucleoside triphosphate hydrolases"/>
    <property type="match status" value="1"/>
</dbReference>
<dbReference type="InterPro" id="IPR050352">
    <property type="entry name" value="ABCG_transporters"/>
</dbReference>
<evidence type="ECO:0000259" key="7">
    <source>
        <dbReference type="Pfam" id="PF19055"/>
    </source>
</evidence>
<sequence length="281" mass="31075">MQHDALFPLLTVRETLLFSAKLKLGHHHSNLTPLVETLIQELGLGHVASTRVGASDGKIRGISGGERRRVSIGVEAVHNPRILILDEPTSGLDSASAIKIVERLKAMAEGRGRTVVMSIHQPGFRIVKMFGSVLVLADGSVVHQGSVDELQVKLSSVGLEVPVQVNVVEFAMDCIEMLRQERGREEKSCDWVGERGQVARRRCTLQQLFLQNKVVDEESDISVEMGIISNSGASSVYSSQPDMNFLVMCLNIQLCWNFFLLQFPAVLHFDLIQFPAVHHFA</sequence>
<dbReference type="Pfam" id="PF00005">
    <property type="entry name" value="ABC_tran"/>
    <property type="match status" value="1"/>
</dbReference>
<evidence type="ECO:0000259" key="6">
    <source>
        <dbReference type="Pfam" id="PF00005"/>
    </source>
</evidence>
<dbReference type="Pfam" id="PF19055">
    <property type="entry name" value="ABC2_membrane_7"/>
    <property type="match status" value="1"/>
</dbReference>
<comment type="subcellular location">
    <subcellularLocation>
        <location evidence="1">Membrane</location>
        <topology evidence="1">Multi-pass membrane protein</topology>
    </subcellularLocation>
</comment>
<reference evidence="9" key="1">
    <citation type="journal article" date="2017" name="Nat. Commun.">
        <title>The asparagus genome sheds light on the origin and evolution of a young Y chromosome.</title>
        <authorList>
            <person name="Harkess A."/>
            <person name="Zhou J."/>
            <person name="Xu C."/>
            <person name="Bowers J.E."/>
            <person name="Van der Hulst R."/>
            <person name="Ayyampalayam S."/>
            <person name="Mercati F."/>
            <person name="Riccardi P."/>
            <person name="McKain M.R."/>
            <person name="Kakrana A."/>
            <person name="Tang H."/>
            <person name="Ray J."/>
            <person name="Groenendijk J."/>
            <person name="Arikit S."/>
            <person name="Mathioni S.M."/>
            <person name="Nakano M."/>
            <person name="Shan H."/>
            <person name="Telgmann-Rauber A."/>
            <person name="Kanno A."/>
            <person name="Yue Z."/>
            <person name="Chen H."/>
            <person name="Li W."/>
            <person name="Chen Y."/>
            <person name="Xu X."/>
            <person name="Zhang Y."/>
            <person name="Luo S."/>
            <person name="Chen H."/>
            <person name="Gao J."/>
            <person name="Mao Z."/>
            <person name="Pires J.C."/>
            <person name="Luo M."/>
            <person name="Kudrna D."/>
            <person name="Wing R.A."/>
            <person name="Meyers B.C."/>
            <person name="Yi K."/>
            <person name="Kong H."/>
            <person name="Lavrijsen P."/>
            <person name="Sunseri F."/>
            <person name="Falavigna A."/>
            <person name="Ye Y."/>
            <person name="Leebens-Mack J.H."/>
            <person name="Chen G."/>
        </authorList>
    </citation>
    <scope>NUCLEOTIDE SEQUENCE [LARGE SCALE GENOMIC DNA]</scope>
    <source>
        <strain evidence="9">cv. DH0086</strain>
    </source>
</reference>
<keyword evidence="2" id="KW-0813">Transport</keyword>
<dbReference type="Gramene" id="ONK73308">
    <property type="protein sequence ID" value="ONK73308"/>
    <property type="gene ID" value="A4U43_C04F29570"/>
</dbReference>
<dbReference type="InterPro" id="IPR003439">
    <property type="entry name" value="ABC_transporter-like_ATP-bd"/>
</dbReference>
<dbReference type="EMBL" id="CM007384">
    <property type="protein sequence ID" value="ONK73308.1"/>
    <property type="molecule type" value="Genomic_DNA"/>
</dbReference>
<dbReference type="InterPro" id="IPR043926">
    <property type="entry name" value="ABCG_dom"/>
</dbReference>
<dbReference type="Proteomes" id="UP000243459">
    <property type="component" value="Chromosome 4"/>
</dbReference>
<dbReference type="InterPro" id="IPR027417">
    <property type="entry name" value="P-loop_NTPase"/>
</dbReference>
<dbReference type="AlphaFoldDB" id="A0A5P1F4K8"/>
<dbReference type="GO" id="GO:0005524">
    <property type="term" value="F:ATP binding"/>
    <property type="evidence" value="ECO:0007669"/>
    <property type="project" value="InterPro"/>
</dbReference>
<evidence type="ECO:0000256" key="5">
    <source>
        <dbReference type="ARBA" id="ARBA00023136"/>
    </source>
</evidence>
<organism evidence="8 9">
    <name type="scientific">Asparagus officinalis</name>
    <name type="common">Garden asparagus</name>
    <dbReference type="NCBI Taxonomy" id="4686"/>
    <lineage>
        <taxon>Eukaryota</taxon>
        <taxon>Viridiplantae</taxon>
        <taxon>Streptophyta</taxon>
        <taxon>Embryophyta</taxon>
        <taxon>Tracheophyta</taxon>
        <taxon>Spermatophyta</taxon>
        <taxon>Magnoliopsida</taxon>
        <taxon>Liliopsida</taxon>
        <taxon>Asparagales</taxon>
        <taxon>Asparagaceae</taxon>
        <taxon>Asparagoideae</taxon>
        <taxon>Asparagus</taxon>
    </lineage>
</organism>
<evidence type="ECO:0000256" key="4">
    <source>
        <dbReference type="ARBA" id="ARBA00022989"/>
    </source>
</evidence>
<evidence type="ECO:0008006" key="10">
    <source>
        <dbReference type="Google" id="ProtNLM"/>
    </source>
</evidence>
<proteinExistence type="predicted"/>
<dbReference type="GO" id="GO:0140359">
    <property type="term" value="F:ABC-type transporter activity"/>
    <property type="evidence" value="ECO:0007669"/>
    <property type="project" value="InterPro"/>
</dbReference>
<keyword evidence="3" id="KW-0812">Transmembrane</keyword>
<feature type="domain" description="ABC transporter family G" evidence="7">
    <location>
        <begin position="120"/>
        <end position="186"/>
    </location>
</feature>
<evidence type="ECO:0000256" key="3">
    <source>
        <dbReference type="ARBA" id="ARBA00022692"/>
    </source>
</evidence>
<keyword evidence="5" id="KW-0472">Membrane</keyword>
<accession>A0A5P1F4K8</accession>
<dbReference type="Gene3D" id="3.40.50.300">
    <property type="entry name" value="P-loop containing nucleotide triphosphate hydrolases"/>
    <property type="match status" value="1"/>
</dbReference>
<dbReference type="PANTHER" id="PTHR48041">
    <property type="entry name" value="ABC TRANSPORTER G FAMILY MEMBER 28"/>
    <property type="match status" value="1"/>
</dbReference>